<feature type="compositionally biased region" description="Polar residues" evidence="1">
    <location>
        <begin position="322"/>
        <end position="359"/>
    </location>
</feature>
<evidence type="ECO:0000313" key="3">
    <source>
        <dbReference type="Proteomes" id="UP000284706"/>
    </source>
</evidence>
<feature type="compositionally biased region" description="Polar residues" evidence="1">
    <location>
        <begin position="276"/>
        <end position="285"/>
    </location>
</feature>
<dbReference type="Proteomes" id="UP000284706">
    <property type="component" value="Unassembled WGS sequence"/>
</dbReference>
<feature type="region of interest" description="Disordered" evidence="1">
    <location>
        <begin position="236"/>
        <end position="399"/>
    </location>
</feature>
<feature type="region of interest" description="Disordered" evidence="1">
    <location>
        <begin position="560"/>
        <end position="587"/>
    </location>
</feature>
<reference evidence="2 3" key="1">
    <citation type="journal article" date="2018" name="Evol. Lett.">
        <title>Horizontal gene cluster transfer increased hallucinogenic mushroom diversity.</title>
        <authorList>
            <person name="Reynolds H.T."/>
            <person name="Vijayakumar V."/>
            <person name="Gluck-Thaler E."/>
            <person name="Korotkin H.B."/>
            <person name="Matheny P.B."/>
            <person name="Slot J.C."/>
        </authorList>
    </citation>
    <scope>NUCLEOTIDE SEQUENCE [LARGE SCALE GENOMIC DNA]</scope>
    <source>
        <strain evidence="2 3">SRW20</strain>
    </source>
</reference>
<dbReference type="STRING" id="231916.A0A409YTN2"/>
<comment type="caution">
    <text evidence="2">The sequence shown here is derived from an EMBL/GenBank/DDBJ whole genome shotgun (WGS) entry which is preliminary data.</text>
</comment>
<feature type="compositionally biased region" description="Low complexity" evidence="1">
    <location>
        <begin position="303"/>
        <end position="316"/>
    </location>
</feature>
<gene>
    <name evidence="2" type="ORF">CVT26_004648</name>
</gene>
<dbReference type="EMBL" id="NHYE01000330">
    <property type="protein sequence ID" value="PPR06387.1"/>
    <property type="molecule type" value="Genomic_DNA"/>
</dbReference>
<feature type="compositionally biased region" description="Basic and acidic residues" evidence="1">
    <location>
        <begin position="256"/>
        <end position="269"/>
    </location>
</feature>
<accession>A0A409YTN2</accession>
<feature type="region of interest" description="Disordered" evidence="1">
    <location>
        <begin position="1"/>
        <end position="22"/>
    </location>
</feature>
<dbReference type="InParanoid" id="A0A409YTN2"/>
<keyword evidence="3" id="KW-1185">Reference proteome</keyword>
<organism evidence="2 3">
    <name type="scientific">Gymnopilus dilepis</name>
    <dbReference type="NCBI Taxonomy" id="231916"/>
    <lineage>
        <taxon>Eukaryota</taxon>
        <taxon>Fungi</taxon>
        <taxon>Dikarya</taxon>
        <taxon>Basidiomycota</taxon>
        <taxon>Agaricomycotina</taxon>
        <taxon>Agaricomycetes</taxon>
        <taxon>Agaricomycetidae</taxon>
        <taxon>Agaricales</taxon>
        <taxon>Agaricineae</taxon>
        <taxon>Hymenogastraceae</taxon>
        <taxon>Gymnopilus</taxon>
    </lineage>
</organism>
<proteinExistence type="predicted"/>
<evidence type="ECO:0000256" key="1">
    <source>
        <dbReference type="SAM" id="MobiDB-lite"/>
    </source>
</evidence>
<dbReference type="AlphaFoldDB" id="A0A409YTN2"/>
<feature type="compositionally biased region" description="Low complexity" evidence="1">
    <location>
        <begin position="386"/>
        <end position="395"/>
    </location>
</feature>
<feature type="compositionally biased region" description="Basic and acidic residues" evidence="1">
    <location>
        <begin position="560"/>
        <end position="573"/>
    </location>
</feature>
<evidence type="ECO:0000313" key="2">
    <source>
        <dbReference type="EMBL" id="PPR06387.1"/>
    </source>
</evidence>
<sequence>MSAIPRTLTDLGLPPRPPTVQTPLWEHLLRPNRDKEKPPSLQNMSIIAPPLAPLDKNATSMRVLLHDTQANFEKFAKHVGQLLREVKETHTEMKTTHSLFERDRESLVGDILDLVRELLELTGIAVNRSQKEVQKSVGTPSQHDTVESLFKDVNHRLSGMDQRLEAIQSFNQTHSQALQSQMQAVQILLDKQGSIIAAVVPLLPLLQAIPLHIDGAKSSLSELFTESFSSFKPTPVAVSVSAPTPAPAPAGLTSGHDSEDLLTSKRKFTDLGASSPVPNSRSSETPIKKPRLATLGSPDRQGSSSIRSDLKISSSIKGRASDASSPLGFTSLPKSKSTAKSSPISDSATKLPATLSSASRPGPFRVPSTPRRPLSDLPIPAPPPNSALASLSRRSSSSKKHLNLMDDVLLQASLERSKTLAPPLFAPPSIPGMTPNPSRPPRILRAQENNVKRRQSAASVASDTVGVPVPGALCGPDLPGAQRSRPTRSRAVTPSILALPSAPNANSGIVTPARVRGPDAGIQQPSNTKPISALPSFMAERSATPKERSTGAPLAVVLGKQKERRSPAREGRRFIPLVDSDDEEEEE</sequence>
<name>A0A409YTN2_9AGAR</name>
<protein>
    <submittedName>
        <fullName evidence="2">Uncharacterized protein</fullName>
    </submittedName>
</protein>
<dbReference type="OrthoDB" id="3270311at2759"/>